<dbReference type="Proteomes" id="UP000095286">
    <property type="component" value="Unplaced"/>
</dbReference>
<organism evidence="1 2">
    <name type="scientific">Rhabditophanes sp. KR3021</name>
    <dbReference type="NCBI Taxonomy" id="114890"/>
    <lineage>
        <taxon>Eukaryota</taxon>
        <taxon>Metazoa</taxon>
        <taxon>Ecdysozoa</taxon>
        <taxon>Nematoda</taxon>
        <taxon>Chromadorea</taxon>
        <taxon>Rhabditida</taxon>
        <taxon>Tylenchina</taxon>
        <taxon>Panagrolaimomorpha</taxon>
        <taxon>Strongyloidoidea</taxon>
        <taxon>Alloionematidae</taxon>
        <taxon>Rhabditophanes</taxon>
    </lineage>
</organism>
<dbReference type="WBParaSite" id="RSKR_0001038233.1">
    <property type="protein sequence ID" value="RSKR_0001038233.1"/>
    <property type="gene ID" value="RSKR_0001038233"/>
</dbReference>
<evidence type="ECO:0000313" key="2">
    <source>
        <dbReference type="WBParaSite" id="RSKR_0001038233.1"/>
    </source>
</evidence>
<sequence length="203" mass="23011">MSKLLKAFLSNPPATHYLSRSLTTKRNPNIQIRMSQGSDTSQIRKLLYEDFLQNEPIARILQITAEDCKVYFESLLGHPFTKEHSICAYPYILFAKLKHLTFDENLNTDATVGIDKDSDIGKFRAIIKQTKTESTAIIPKGCHTLIRHELISVPINYGGCGVGQRMCTEGLDMLIKKVPEIQFSWTESTSEYSFKATSKVEIF</sequence>
<evidence type="ECO:0000313" key="1">
    <source>
        <dbReference type="Proteomes" id="UP000095286"/>
    </source>
</evidence>
<proteinExistence type="predicted"/>
<protein>
    <submittedName>
        <fullName evidence="2">Macro domain-containing protein</fullName>
    </submittedName>
</protein>
<accession>A0AC35UD77</accession>
<reference evidence="2" key="1">
    <citation type="submission" date="2016-11" db="UniProtKB">
        <authorList>
            <consortium name="WormBaseParasite"/>
        </authorList>
    </citation>
    <scope>IDENTIFICATION</scope>
    <source>
        <strain evidence="2">KR3021</strain>
    </source>
</reference>
<name>A0AC35UD77_9BILA</name>